<evidence type="ECO:0008006" key="3">
    <source>
        <dbReference type="Google" id="ProtNLM"/>
    </source>
</evidence>
<sequence>MQQLLSMRHVPKECTAALVEAGVLPTWQQLGAAARSGHCIKQWLVACRRLVKPLPGMTALAEVALVAELDLLQPPSSSNLTQRMCQEQPSEDELVTVLHVALSTGTARGFLSLLSDKTVRQPAEQWQPYQQWQQQQRALLRQLPAAAAQELLVVAVIHETSYWEVHKLQHLLDEGEDHFGYRPDVPNMALWGDALTAAAKQHLSSGREDQVICMLNGSSRALTTAHICELLVAAAKGRANGAAEWLFKLDEAKRLHSMPEAVAELLLATAGHSVMITEQLCRFRPAKRLSAEQVTGVLAVAVTQVAAASCSKQKAVKELITVAVRHTPSHQELCTLQQLLSAGADDATVDLQEGMWGDALTAAAKQHLSSASELLARRVLVGRTDILSAAHIRELIIAAAKGHAEGAVDWLFQLHAARESNMAREAVAELLLATAGHSVKVTEQLCRMRAAKQLSAEQVTGVLAAAVSQMLAASCIISSSRGGPQPAQPLRKSVGSKQRVTRGPLHVLTKTYSRTAIAEEALLGWLRSAVQCNSSSTVDALCMLKAAQQLGGVPAAELLAAALQLGHAEAAEVLVDTFRTTAIASDSIFDLLQSAVQQDSTAVVKAMCRMGALSQLDVAALEGLFKVLQELEPQQAVELLLHALQHDNTAAASKISDGLPAAAQLATARNAGALLRLATAKGLMAGNMGRHPWFAAVAAQLRHLRGAKQPAAKR</sequence>
<reference evidence="1 2" key="1">
    <citation type="submission" date="2023-05" db="EMBL/GenBank/DDBJ databases">
        <title>A 100% complete, gapless, phased diploid assembly of the Scenedesmus obliquus UTEX 3031 genome.</title>
        <authorList>
            <person name="Biondi T.C."/>
            <person name="Hanschen E.R."/>
            <person name="Kwon T."/>
            <person name="Eng W."/>
            <person name="Kruse C.P.S."/>
            <person name="Koehler S.I."/>
            <person name="Kunde Y."/>
            <person name="Gleasner C.D."/>
            <person name="You Mak K.T."/>
            <person name="Polle J."/>
            <person name="Hovde B.T."/>
            <person name="Starkenburg S.R."/>
        </authorList>
    </citation>
    <scope>NUCLEOTIDE SEQUENCE [LARGE SCALE GENOMIC DNA]</scope>
    <source>
        <strain evidence="1 2">DOE0152z</strain>
    </source>
</reference>
<proteinExistence type="predicted"/>
<evidence type="ECO:0000313" key="2">
    <source>
        <dbReference type="Proteomes" id="UP001244341"/>
    </source>
</evidence>
<organism evidence="1 2">
    <name type="scientific">Tetradesmus obliquus</name>
    <name type="common">Green alga</name>
    <name type="synonym">Acutodesmus obliquus</name>
    <dbReference type="NCBI Taxonomy" id="3088"/>
    <lineage>
        <taxon>Eukaryota</taxon>
        <taxon>Viridiplantae</taxon>
        <taxon>Chlorophyta</taxon>
        <taxon>core chlorophytes</taxon>
        <taxon>Chlorophyceae</taxon>
        <taxon>CS clade</taxon>
        <taxon>Sphaeropleales</taxon>
        <taxon>Scenedesmaceae</taxon>
        <taxon>Tetradesmus</taxon>
    </lineage>
</organism>
<evidence type="ECO:0000313" key="1">
    <source>
        <dbReference type="EMBL" id="WIA20268.1"/>
    </source>
</evidence>
<name>A0ABY8UKX3_TETOB</name>
<accession>A0ABY8UKX3</accession>
<dbReference type="EMBL" id="CP126218">
    <property type="protein sequence ID" value="WIA20268.1"/>
    <property type="molecule type" value="Genomic_DNA"/>
</dbReference>
<dbReference type="Proteomes" id="UP001244341">
    <property type="component" value="Chromosome 11b"/>
</dbReference>
<keyword evidence="2" id="KW-1185">Reference proteome</keyword>
<protein>
    <recommendedName>
        <fullName evidence="3">Pentacotripeptide-repeat region of PRORP domain-containing protein</fullName>
    </recommendedName>
</protein>
<gene>
    <name evidence="1" type="ORF">OEZ85_006102</name>
</gene>